<dbReference type="GO" id="GO:0005634">
    <property type="term" value="C:nucleus"/>
    <property type="evidence" value="ECO:0007669"/>
    <property type="project" value="TreeGrafter"/>
</dbReference>
<reference evidence="4 5" key="1">
    <citation type="submission" date="2018-08" db="EMBL/GenBank/DDBJ databases">
        <title>Genomic investigation of the strawberry pathogen Phytophthora fragariae indicates pathogenicity is determined by transcriptional variation in three key races.</title>
        <authorList>
            <person name="Adams T.M."/>
            <person name="Armitage A.D."/>
            <person name="Sobczyk M.K."/>
            <person name="Bates H.J."/>
            <person name="Dunwell J.M."/>
            <person name="Nellist C.F."/>
            <person name="Harrison R.J."/>
        </authorList>
    </citation>
    <scope>NUCLEOTIDE SEQUENCE [LARGE SCALE GENOMIC DNA]</scope>
    <source>
        <strain evidence="4 5">SCRP333</strain>
    </source>
</reference>
<gene>
    <name evidence="4" type="ORF">PR003_g31296</name>
</gene>
<evidence type="ECO:0000259" key="3">
    <source>
        <dbReference type="PROSITE" id="PS51253"/>
    </source>
</evidence>
<feature type="domain" description="HTH CENPB-type" evidence="3">
    <location>
        <begin position="52"/>
        <end position="121"/>
    </location>
</feature>
<name>A0A6A4B4D9_9STRA</name>
<dbReference type="PANTHER" id="PTHR19303">
    <property type="entry name" value="TRANSPOSON"/>
    <property type="match status" value="1"/>
</dbReference>
<dbReference type="EMBL" id="QXFT01006479">
    <property type="protein sequence ID" value="KAE9268914.1"/>
    <property type="molecule type" value="Genomic_DNA"/>
</dbReference>
<keyword evidence="1" id="KW-0238">DNA-binding</keyword>
<evidence type="ECO:0000256" key="1">
    <source>
        <dbReference type="ARBA" id="ARBA00023125"/>
    </source>
</evidence>
<dbReference type="PANTHER" id="PTHR19303:SF74">
    <property type="entry name" value="POGO TRANSPOSABLE ELEMENT WITH KRAB DOMAIN"/>
    <property type="match status" value="1"/>
</dbReference>
<sequence>MPAYTIEDLNTAVQRVLAGEKARNVSDSTSIPYRTLTKWVAKGKMGIFRAPARRGPAPLLSGPAEECLVEWIVGRQLVGHPTSRKEIIYKAGTMSSMITGQSVGSGWYRRFMARHPLLATRTSQAVSKARNAVTKGDLEMFYNSLIKAVVEHQLDATRVFNMDETAFQTSKGSKRVVAVRGSKNVWHQDVAVNFHLTLVACGSAAGFMVPPLFVLPGSTVKLQVLGGCDVPGSAVTTSSSGFMNGFLFIEWLRFFSDSVPSDVQRPLLLIMDGCSSHYSVEIILEAARLDVLLLLLPSNATHLLQPLDVAVFSSFKAKLRRLTEIYVGETGGNSVDKAEAIKMASTAWVGCKMGENVKAGFAGCGLFPPSKPRVDACIENFKRNGTPVSTRLASWLRIKDVVQKEVLVLPPSKKRTRKTATVAGRLLTKEALDAIAGPTKKPRKSAKSKKVSTKPKLPKAKKQKQVKMLGPVTQQDLPAAKPVGIMQRSDVAWEAIV</sequence>
<comment type="caution">
    <text evidence="4">The sequence shown here is derived from an EMBL/GenBank/DDBJ whole genome shotgun (WGS) entry which is preliminary data.</text>
</comment>
<dbReference type="InterPro" id="IPR004875">
    <property type="entry name" value="DDE_SF_endonuclease_dom"/>
</dbReference>
<organism evidence="4 5">
    <name type="scientific">Phytophthora rubi</name>
    <dbReference type="NCBI Taxonomy" id="129364"/>
    <lineage>
        <taxon>Eukaryota</taxon>
        <taxon>Sar</taxon>
        <taxon>Stramenopiles</taxon>
        <taxon>Oomycota</taxon>
        <taxon>Peronosporomycetes</taxon>
        <taxon>Peronosporales</taxon>
        <taxon>Peronosporaceae</taxon>
        <taxon>Phytophthora</taxon>
    </lineage>
</organism>
<dbReference type="GO" id="GO:0003677">
    <property type="term" value="F:DNA binding"/>
    <property type="evidence" value="ECO:0007669"/>
    <property type="project" value="UniProtKB-KW"/>
</dbReference>
<accession>A0A6A4B4D9</accession>
<keyword evidence="5" id="KW-1185">Reference proteome</keyword>
<feature type="region of interest" description="Disordered" evidence="2">
    <location>
        <begin position="436"/>
        <end position="474"/>
    </location>
</feature>
<dbReference type="PROSITE" id="PS51253">
    <property type="entry name" value="HTH_CENPB"/>
    <property type="match status" value="1"/>
</dbReference>
<dbReference type="Pfam" id="PF03184">
    <property type="entry name" value="DDE_1"/>
    <property type="match status" value="1"/>
</dbReference>
<dbReference type="InterPro" id="IPR050863">
    <property type="entry name" value="CenT-Element_Derived"/>
</dbReference>
<dbReference type="AlphaFoldDB" id="A0A6A4B4D9"/>
<evidence type="ECO:0000313" key="5">
    <source>
        <dbReference type="Proteomes" id="UP000434957"/>
    </source>
</evidence>
<evidence type="ECO:0000256" key="2">
    <source>
        <dbReference type="SAM" id="MobiDB-lite"/>
    </source>
</evidence>
<proteinExistence type="predicted"/>
<protein>
    <recommendedName>
        <fullName evidence="3">HTH CENPB-type domain-containing protein</fullName>
    </recommendedName>
</protein>
<dbReference type="InterPro" id="IPR006600">
    <property type="entry name" value="HTH_CenpB_DNA-bd_dom"/>
</dbReference>
<dbReference type="Proteomes" id="UP000434957">
    <property type="component" value="Unassembled WGS sequence"/>
</dbReference>
<feature type="compositionally biased region" description="Basic residues" evidence="2">
    <location>
        <begin position="440"/>
        <end position="465"/>
    </location>
</feature>
<dbReference type="Pfam" id="PF03221">
    <property type="entry name" value="HTH_Tnp_Tc5"/>
    <property type="match status" value="1"/>
</dbReference>
<dbReference type="SMART" id="SM00674">
    <property type="entry name" value="CENPB"/>
    <property type="match status" value="1"/>
</dbReference>
<evidence type="ECO:0000313" key="4">
    <source>
        <dbReference type="EMBL" id="KAE9268914.1"/>
    </source>
</evidence>